<dbReference type="InterPro" id="IPR052526">
    <property type="entry name" value="HTH-type_Bedaq_tolerance"/>
</dbReference>
<dbReference type="Gene3D" id="1.10.10.10">
    <property type="entry name" value="Winged helix-like DNA-binding domain superfamily/Winged helix DNA-binding domain"/>
    <property type="match status" value="1"/>
</dbReference>
<dbReference type="Proteomes" id="UP000606115">
    <property type="component" value="Unassembled WGS sequence"/>
</dbReference>
<evidence type="ECO:0000313" key="2">
    <source>
        <dbReference type="EMBL" id="GGJ64221.1"/>
    </source>
</evidence>
<dbReference type="InterPro" id="IPR000835">
    <property type="entry name" value="HTH_MarR-typ"/>
</dbReference>
<dbReference type="SMART" id="SM00347">
    <property type="entry name" value="HTH_MARR"/>
    <property type="match status" value="1"/>
</dbReference>
<dbReference type="PROSITE" id="PS50995">
    <property type="entry name" value="HTH_MARR_2"/>
    <property type="match status" value="1"/>
</dbReference>
<dbReference type="EMBL" id="BMKX01000006">
    <property type="protein sequence ID" value="GGJ64221.1"/>
    <property type="molecule type" value="Genomic_DNA"/>
</dbReference>
<name>A0ABQ2DMF0_9MICC</name>
<gene>
    <name evidence="2" type="ORF">GCM10007173_23980</name>
</gene>
<dbReference type="InterPro" id="IPR036390">
    <property type="entry name" value="WH_DNA-bd_sf"/>
</dbReference>
<dbReference type="PANTHER" id="PTHR39515:SF2">
    <property type="entry name" value="HTH-TYPE TRANSCRIPTIONAL REGULATOR RV0880"/>
    <property type="match status" value="1"/>
</dbReference>
<dbReference type="SUPFAM" id="SSF46785">
    <property type="entry name" value="Winged helix' DNA-binding domain"/>
    <property type="match status" value="1"/>
</dbReference>
<sequence>MTSSPPDAKLADDLLDAIYPLFGMLNKVRSISAGKLGILSLAEEQGKITAAAMKDKLGVSQQAISLAAKELVEMELLVRTKDPGDLRRTWFALTDSGAQKLHAERQLARAVLADVINKNLAPKQQESIRHAIDALTHISRGGHESN</sequence>
<protein>
    <recommendedName>
        <fullName evidence="1">HTH marR-type domain-containing protein</fullName>
    </recommendedName>
</protein>
<comment type="caution">
    <text evidence="2">The sequence shown here is derived from an EMBL/GenBank/DDBJ whole genome shotgun (WGS) entry which is preliminary data.</text>
</comment>
<evidence type="ECO:0000259" key="1">
    <source>
        <dbReference type="PROSITE" id="PS50995"/>
    </source>
</evidence>
<dbReference type="PANTHER" id="PTHR39515">
    <property type="entry name" value="CONSERVED PROTEIN"/>
    <property type="match status" value="1"/>
</dbReference>
<accession>A0ABQ2DMF0</accession>
<keyword evidence="3" id="KW-1185">Reference proteome</keyword>
<dbReference type="GeneID" id="303304751"/>
<organism evidence="2 3">
    <name type="scientific">Glutamicibacter ardleyensis</name>
    <dbReference type="NCBI Taxonomy" id="225894"/>
    <lineage>
        <taxon>Bacteria</taxon>
        <taxon>Bacillati</taxon>
        <taxon>Actinomycetota</taxon>
        <taxon>Actinomycetes</taxon>
        <taxon>Micrococcales</taxon>
        <taxon>Micrococcaceae</taxon>
        <taxon>Glutamicibacter</taxon>
    </lineage>
</organism>
<proteinExistence type="predicted"/>
<dbReference type="RefSeq" id="WP_096253673.1">
    <property type="nucleotide sequence ID" value="NZ_BMKX01000006.1"/>
</dbReference>
<evidence type="ECO:0000313" key="3">
    <source>
        <dbReference type="Proteomes" id="UP000606115"/>
    </source>
</evidence>
<feature type="domain" description="HTH marR-type" evidence="1">
    <location>
        <begin position="7"/>
        <end position="137"/>
    </location>
</feature>
<dbReference type="Pfam" id="PF01047">
    <property type="entry name" value="MarR"/>
    <property type="match status" value="1"/>
</dbReference>
<dbReference type="InterPro" id="IPR036388">
    <property type="entry name" value="WH-like_DNA-bd_sf"/>
</dbReference>
<reference evidence="3" key="1">
    <citation type="journal article" date="2019" name="Int. J. Syst. Evol. Microbiol.">
        <title>The Global Catalogue of Microorganisms (GCM) 10K type strain sequencing project: providing services to taxonomists for standard genome sequencing and annotation.</title>
        <authorList>
            <consortium name="The Broad Institute Genomics Platform"/>
            <consortium name="The Broad Institute Genome Sequencing Center for Infectious Disease"/>
            <person name="Wu L."/>
            <person name="Ma J."/>
        </authorList>
    </citation>
    <scope>NUCLEOTIDE SEQUENCE [LARGE SCALE GENOMIC DNA]</scope>
    <source>
        <strain evidence="3">CGMCC 1.3685</strain>
    </source>
</reference>